<keyword evidence="2" id="KW-1185">Reference proteome</keyword>
<dbReference type="InterPro" id="IPR023578">
    <property type="entry name" value="Ras_GEF_dom_sf"/>
</dbReference>
<evidence type="ECO:0000313" key="2">
    <source>
        <dbReference type="Proteomes" id="UP000620124"/>
    </source>
</evidence>
<dbReference type="GO" id="GO:0007264">
    <property type="term" value="P:small GTPase-mediated signal transduction"/>
    <property type="evidence" value="ECO:0007669"/>
    <property type="project" value="InterPro"/>
</dbReference>
<dbReference type="Gene3D" id="1.10.840.10">
    <property type="entry name" value="Ras guanine-nucleotide exchange factors catalytic domain"/>
    <property type="match status" value="1"/>
</dbReference>
<dbReference type="Proteomes" id="UP000620124">
    <property type="component" value="Unassembled WGS sequence"/>
</dbReference>
<organism evidence="1 2">
    <name type="scientific">Mycena venus</name>
    <dbReference type="NCBI Taxonomy" id="2733690"/>
    <lineage>
        <taxon>Eukaryota</taxon>
        <taxon>Fungi</taxon>
        <taxon>Dikarya</taxon>
        <taxon>Basidiomycota</taxon>
        <taxon>Agaricomycotina</taxon>
        <taxon>Agaricomycetes</taxon>
        <taxon>Agaricomycetidae</taxon>
        <taxon>Agaricales</taxon>
        <taxon>Marasmiineae</taxon>
        <taxon>Mycenaceae</taxon>
        <taxon>Mycena</taxon>
    </lineage>
</organism>
<accession>A0A8H6XQ75</accession>
<keyword evidence="1" id="KW-0132">Cell division</keyword>
<name>A0A8H6XQ75_9AGAR</name>
<reference evidence="1" key="1">
    <citation type="submission" date="2020-05" db="EMBL/GenBank/DDBJ databases">
        <title>Mycena genomes resolve the evolution of fungal bioluminescence.</title>
        <authorList>
            <person name="Tsai I.J."/>
        </authorList>
    </citation>
    <scope>NUCLEOTIDE SEQUENCE</scope>
    <source>
        <strain evidence="1">CCC161011</strain>
    </source>
</reference>
<comment type="caution">
    <text evidence="1">The sequence shown here is derived from an EMBL/GenBank/DDBJ whole genome shotgun (WGS) entry which is preliminary data.</text>
</comment>
<proteinExistence type="predicted"/>
<dbReference type="OrthoDB" id="546434at2759"/>
<dbReference type="GO" id="GO:0005085">
    <property type="term" value="F:guanyl-nucleotide exchange factor activity"/>
    <property type="evidence" value="ECO:0007669"/>
    <property type="project" value="InterPro"/>
</dbReference>
<dbReference type="EMBL" id="JACAZI010000014">
    <property type="protein sequence ID" value="KAF7344744.1"/>
    <property type="molecule type" value="Genomic_DNA"/>
</dbReference>
<keyword evidence="1" id="KW-0131">Cell cycle</keyword>
<dbReference type="InterPro" id="IPR036964">
    <property type="entry name" value="RASGEF_cat_dom_sf"/>
</dbReference>
<evidence type="ECO:0000313" key="1">
    <source>
        <dbReference type="EMBL" id="KAF7344744.1"/>
    </source>
</evidence>
<dbReference type="SUPFAM" id="SSF48366">
    <property type="entry name" value="Ras GEF"/>
    <property type="match status" value="1"/>
</dbReference>
<dbReference type="GO" id="GO:0051301">
    <property type="term" value="P:cell division"/>
    <property type="evidence" value="ECO:0007669"/>
    <property type="project" value="UniProtKB-KW"/>
</dbReference>
<protein>
    <submittedName>
        <fullName evidence="1">Cell division control protein Cdc25</fullName>
    </submittedName>
</protein>
<sequence>MLDQDVAIPSKEQYRQLNRLFDGANNNAVYRRVLAANSYPAMPLIVVLRKDIISTNEISGPMALTNDPDAEKTLIHFSAYQMLKKTICMMEACLVPYNILPVHMIQEWINKPLAVLPREEHEAITKRMNMMSEQLEDRTPPLIKKGRTWLQTVKGSVALGEFMVYTLLDPGTVPAGLAKLRKNKSHIAPMLNLCIRAAK</sequence>
<gene>
    <name evidence="1" type="ORF">MVEN_01635100</name>
</gene>
<dbReference type="AlphaFoldDB" id="A0A8H6XQ75"/>